<comment type="caution">
    <text evidence="5">The sequence shown here is derived from an EMBL/GenBank/DDBJ whole genome shotgun (WGS) entry which is preliminary data.</text>
</comment>
<sequence length="245" mass="26353">MKTTKNTVLITGGSAGIGLSIAEAFLAADNEVIITGRDAERLAEAKRRLGGRVTTIVSDVSRHSDLQNLAERMRKDFPGLNVLVNNAGTAYVYDPAKGAENAGEEMQTNYLSVIELTEYLLPLLKQQPEAAVVNVTSVLAFTPSLTIPTYSASKAALHSFTQALRLTLRNSTVKVFELMPPLVNTDFSKMIGGDKGIAPGVVADHLLKALENDTYEIHVAGTADVYRLYLSSPENALHAINAARL</sequence>
<dbReference type="Pfam" id="PF00106">
    <property type="entry name" value="adh_short"/>
    <property type="match status" value="1"/>
</dbReference>
<reference evidence="5 6" key="1">
    <citation type="submission" date="2019-03" db="EMBL/GenBank/DDBJ databases">
        <title>Genomic Encyclopedia of Type Strains, Phase IV (KMG-IV): sequencing the most valuable type-strain genomes for metagenomic binning, comparative biology and taxonomic classification.</title>
        <authorList>
            <person name="Goeker M."/>
        </authorList>
    </citation>
    <scope>NUCLEOTIDE SEQUENCE [LARGE SCALE GENOMIC DNA]</scope>
    <source>
        <strain evidence="5 6">DSM 100059</strain>
    </source>
</reference>
<gene>
    <name evidence="5" type="ORF">EDB95_3971</name>
</gene>
<accession>A0A4R8DFN7</accession>
<dbReference type="SMART" id="SM00822">
    <property type="entry name" value="PKS_KR"/>
    <property type="match status" value="1"/>
</dbReference>
<dbReference type="RefSeq" id="WP_133996155.1">
    <property type="nucleotide sequence ID" value="NZ_SODV01000002.1"/>
</dbReference>
<dbReference type="InterPro" id="IPR036291">
    <property type="entry name" value="NAD(P)-bd_dom_sf"/>
</dbReference>
<dbReference type="OrthoDB" id="9810734at2"/>
<dbReference type="PRINTS" id="PR00081">
    <property type="entry name" value="GDHRDH"/>
</dbReference>
<evidence type="ECO:0000256" key="1">
    <source>
        <dbReference type="ARBA" id="ARBA00006484"/>
    </source>
</evidence>
<dbReference type="PANTHER" id="PTHR44196:SF1">
    <property type="entry name" value="DEHYDROGENASE_REDUCTASE SDR FAMILY MEMBER 7B"/>
    <property type="match status" value="1"/>
</dbReference>
<evidence type="ECO:0000313" key="6">
    <source>
        <dbReference type="Proteomes" id="UP000294498"/>
    </source>
</evidence>
<dbReference type="Proteomes" id="UP000294498">
    <property type="component" value="Unassembled WGS sequence"/>
</dbReference>
<dbReference type="EMBL" id="SODV01000002">
    <property type="protein sequence ID" value="TDW96148.1"/>
    <property type="molecule type" value="Genomic_DNA"/>
</dbReference>
<organism evidence="5 6">
    <name type="scientific">Dinghuibacter silviterrae</name>
    <dbReference type="NCBI Taxonomy" id="1539049"/>
    <lineage>
        <taxon>Bacteria</taxon>
        <taxon>Pseudomonadati</taxon>
        <taxon>Bacteroidota</taxon>
        <taxon>Chitinophagia</taxon>
        <taxon>Chitinophagales</taxon>
        <taxon>Chitinophagaceae</taxon>
        <taxon>Dinghuibacter</taxon>
    </lineage>
</organism>
<dbReference type="GO" id="GO:0016491">
    <property type="term" value="F:oxidoreductase activity"/>
    <property type="evidence" value="ECO:0007669"/>
    <property type="project" value="UniProtKB-KW"/>
</dbReference>
<dbReference type="InterPro" id="IPR057326">
    <property type="entry name" value="KR_dom"/>
</dbReference>
<evidence type="ECO:0000259" key="4">
    <source>
        <dbReference type="SMART" id="SM00822"/>
    </source>
</evidence>
<dbReference type="SUPFAM" id="SSF51735">
    <property type="entry name" value="NAD(P)-binding Rossmann-fold domains"/>
    <property type="match status" value="1"/>
</dbReference>
<comment type="similarity">
    <text evidence="1 3">Belongs to the short-chain dehydrogenases/reductases (SDR) family.</text>
</comment>
<evidence type="ECO:0000313" key="5">
    <source>
        <dbReference type="EMBL" id="TDW96148.1"/>
    </source>
</evidence>
<dbReference type="PRINTS" id="PR00080">
    <property type="entry name" value="SDRFAMILY"/>
</dbReference>
<dbReference type="PROSITE" id="PS00061">
    <property type="entry name" value="ADH_SHORT"/>
    <property type="match status" value="1"/>
</dbReference>
<dbReference type="PANTHER" id="PTHR44196">
    <property type="entry name" value="DEHYDROGENASE/REDUCTASE SDR FAMILY MEMBER 7B"/>
    <property type="match status" value="1"/>
</dbReference>
<proteinExistence type="inferred from homology"/>
<dbReference type="GO" id="GO:0016020">
    <property type="term" value="C:membrane"/>
    <property type="evidence" value="ECO:0007669"/>
    <property type="project" value="TreeGrafter"/>
</dbReference>
<protein>
    <submittedName>
        <fullName evidence="5">Putative oxidoreductase</fullName>
    </submittedName>
</protein>
<evidence type="ECO:0000256" key="2">
    <source>
        <dbReference type="ARBA" id="ARBA00023002"/>
    </source>
</evidence>
<dbReference type="InterPro" id="IPR020904">
    <property type="entry name" value="Sc_DH/Rdtase_CS"/>
</dbReference>
<keyword evidence="6" id="KW-1185">Reference proteome</keyword>
<name>A0A4R8DFN7_9BACT</name>
<feature type="domain" description="Ketoreductase" evidence="4">
    <location>
        <begin position="6"/>
        <end position="179"/>
    </location>
</feature>
<dbReference type="Gene3D" id="3.40.50.720">
    <property type="entry name" value="NAD(P)-binding Rossmann-like Domain"/>
    <property type="match status" value="1"/>
</dbReference>
<dbReference type="InterPro" id="IPR002347">
    <property type="entry name" value="SDR_fam"/>
</dbReference>
<dbReference type="AlphaFoldDB" id="A0A4R8DFN7"/>
<evidence type="ECO:0000256" key="3">
    <source>
        <dbReference type="RuleBase" id="RU000363"/>
    </source>
</evidence>
<keyword evidence="2" id="KW-0560">Oxidoreductase</keyword>